<accession>A0A1J1IKW5</accession>
<keyword evidence="2" id="KW-1185">Reference proteome</keyword>
<sequence length="135" mass="16371">MRSELFFITRYFDIVETLRFILLFFVASDERFREQLYDINKLNQTGKDCIWLLNAEKEMTRHESFLKLYLQLLFNEYFLKLKLLEHSDTFNASPSQDFFNYFSTKHSDTFNASPSQDFFRISENCVFASERIFLF</sequence>
<reference evidence="1 2" key="1">
    <citation type="submission" date="2015-04" db="EMBL/GenBank/DDBJ databases">
        <authorList>
            <person name="Syromyatnikov M.Y."/>
            <person name="Popov V.N."/>
        </authorList>
    </citation>
    <scope>NUCLEOTIDE SEQUENCE [LARGE SCALE GENOMIC DNA]</scope>
</reference>
<gene>
    <name evidence="1" type="ORF">CLUMA_CG014128</name>
</gene>
<proteinExistence type="predicted"/>
<evidence type="ECO:0000313" key="2">
    <source>
        <dbReference type="Proteomes" id="UP000183832"/>
    </source>
</evidence>
<dbReference type="Proteomes" id="UP000183832">
    <property type="component" value="Unassembled WGS sequence"/>
</dbReference>
<evidence type="ECO:0000313" key="1">
    <source>
        <dbReference type="EMBL" id="CRL00877.1"/>
    </source>
</evidence>
<dbReference type="EMBL" id="CVRI01000054">
    <property type="protein sequence ID" value="CRL00877.1"/>
    <property type="molecule type" value="Genomic_DNA"/>
</dbReference>
<organism evidence="1 2">
    <name type="scientific">Clunio marinus</name>
    <dbReference type="NCBI Taxonomy" id="568069"/>
    <lineage>
        <taxon>Eukaryota</taxon>
        <taxon>Metazoa</taxon>
        <taxon>Ecdysozoa</taxon>
        <taxon>Arthropoda</taxon>
        <taxon>Hexapoda</taxon>
        <taxon>Insecta</taxon>
        <taxon>Pterygota</taxon>
        <taxon>Neoptera</taxon>
        <taxon>Endopterygota</taxon>
        <taxon>Diptera</taxon>
        <taxon>Nematocera</taxon>
        <taxon>Chironomoidea</taxon>
        <taxon>Chironomidae</taxon>
        <taxon>Clunio</taxon>
    </lineage>
</organism>
<protein>
    <submittedName>
        <fullName evidence="1">CLUMA_CG014128, isoform A</fullName>
    </submittedName>
</protein>
<name>A0A1J1IKW5_9DIPT</name>
<dbReference type="AlphaFoldDB" id="A0A1J1IKW5"/>